<reference evidence="5 6" key="1">
    <citation type="journal article" date="2019" name="Syst. Appl. Microbiol.">
        <title>Oenococcus sicerae sp. nov., isolated from French cider.</title>
        <authorList>
            <person name="Cousin F.J."/>
            <person name="Le Guellec R."/>
            <person name="Chagnot C."/>
            <person name="Goux D."/>
            <person name="Dalmasso M."/>
            <person name="Laplace J.M."/>
            <person name="Cretenet M."/>
        </authorList>
    </citation>
    <scope>NUCLEOTIDE SEQUENCE [LARGE SCALE GENOMIC DNA]</scope>
    <source>
        <strain evidence="5 6">UCMA 15228</strain>
    </source>
</reference>
<feature type="DNA-binding region" description="H-T-H motif" evidence="2">
    <location>
        <begin position="34"/>
        <end position="53"/>
    </location>
</feature>
<dbReference type="Proteomes" id="UP000286907">
    <property type="component" value="Chromosome"/>
</dbReference>
<evidence type="ECO:0000256" key="1">
    <source>
        <dbReference type="ARBA" id="ARBA00023125"/>
    </source>
</evidence>
<dbReference type="Gene3D" id="1.10.357.10">
    <property type="entry name" value="Tetracycline Repressor, domain 2"/>
    <property type="match status" value="1"/>
</dbReference>
<dbReference type="GO" id="GO:0003677">
    <property type="term" value="F:DNA binding"/>
    <property type="evidence" value="ECO:0007669"/>
    <property type="project" value="UniProtKB-UniRule"/>
</dbReference>
<reference evidence="5" key="3">
    <citation type="submission" date="2020-01" db="EMBL/GenBank/DDBJ databases">
        <authorList>
            <person name="Cousin F.J."/>
            <person name="Le Guellec R."/>
            <person name="Cretenet M."/>
        </authorList>
    </citation>
    <scope>NUCLEOTIDE SEQUENCE</scope>
    <source>
        <strain evidence="5">UCMA 15228</strain>
    </source>
</reference>
<sequence length="215" mass="25142">MPKETFYNLSEEKRQRIIKAAGKEFLRVPLTEAKIANIVTTAHIPRGSFYQYFDGLDDLYHYFFEIKLRGFQENFREEVVKNKGDLIETWRQIAKHILEHVTKSKNAGLFQNAVLGLNNRGNQNIVEDLAILYHKKSQLSEEYEDVDFSLFKQENSIEDIEILRRIISGIIVQSATIYFAKKGTDEAVDLSQIMDQVNKQIDWLKYGTYKEKTHD</sequence>
<dbReference type="Proteomes" id="UP001167919">
    <property type="component" value="Unassembled WGS sequence"/>
</dbReference>
<keyword evidence="1 2" id="KW-0238">DNA-binding</keyword>
<evidence type="ECO:0000313" key="5">
    <source>
        <dbReference type="EMBL" id="QAS69541.1"/>
    </source>
</evidence>
<gene>
    <name evidence="5" type="ORF">DLJ48_02885</name>
    <name evidence="4" type="ORF">EVC35_05400</name>
</gene>
<dbReference type="EMBL" id="SDWY01000003">
    <property type="protein sequence ID" value="MDN6900439.1"/>
    <property type="molecule type" value="Genomic_DNA"/>
</dbReference>
<organism evidence="4 7">
    <name type="scientific">Oenococcus sicerae</name>
    <dbReference type="NCBI Taxonomy" id="2203724"/>
    <lineage>
        <taxon>Bacteria</taxon>
        <taxon>Bacillati</taxon>
        <taxon>Bacillota</taxon>
        <taxon>Bacilli</taxon>
        <taxon>Lactobacillales</taxon>
        <taxon>Lactobacillaceae</taxon>
        <taxon>Oenococcus</taxon>
    </lineage>
</organism>
<dbReference type="InterPro" id="IPR001647">
    <property type="entry name" value="HTH_TetR"/>
</dbReference>
<dbReference type="InterPro" id="IPR009057">
    <property type="entry name" value="Homeodomain-like_sf"/>
</dbReference>
<dbReference type="SUPFAM" id="SSF46689">
    <property type="entry name" value="Homeodomain-like"/>
    <property type="match status" value="1"/>
</dbReference>
<dbReference type="EMBL" id="CP029684">
    <property type="protein sequence ID" value="QAS69541.1"/>
    <property type="molecule type" value="Genomic_DNA"/>
</dbReference>
<proteinExistence type="predicted"/>
<dbReference type="PROSITE" id="PS50977">
    <property type="entry name" value="HTH_TETR_2"/>
    <property type="match status" value="1"/>
</dbReference>
<evidence type="ECO:0000313" key="7">
    <source>
        <dbReference type="Proteomes" id="UP001167919"/>
    </source>
</evidence>
<dbReference type="Pfam" id="PF17924">
    <property type="entry name" value="TetR_C_19"/>
    <property type="match status" value="1"/>
</dbReference>
<name>A0AAJ1VNP6_9LACO</name>
<feature type="domain" description="HTH tetR-type" evidence="3">
    <location>
        <begin position="11"/>
        <end position="71"/>
    </location>
</feature>
<protein>
    <submittedName>
        <fullName evidence="4">TetR/AcrR family transcriptional regulator</fullName>
    </submittedName>
</protein>
<accession>A0AAJ1VNP6</accession>
<reference evidence="4" key="2">
    <citation type="submission" date="2019-01" db="EMBL/GenBank/DDBJ databases">
        <title>Oenococcus sicerae UCMA17102.</title>
        <authorList>
            <person name="Cousin F.J."/>
            <person name="Le Guellec R."/>
            <person name="Cretenet M."/>
        </authorList>
    </citation>
    <scope>NUCLEOTIDE SEQUENCE</scope>
    <source>
        <strain evidence="4">UCMA17102</strain>
    </source>
</reference>
<dbReference type="AlphaFoldDB" id="A0AAJ1VNP6"/>
<keyword evidence="6" id="KW-1185">Reference proteome</keyword>
<evidence type="ECO:0000256" key="2">
    <source>
        <dbReference type="PROSITE-ProRule" id="PRU00335"/>
    </source>
</evidence>
<evidence type="ECO:0000313" key="6">
    <source>
        <dbReference type="Proteomes" id="UP000286907"/>
    </source>
</evidence>
<evidence type="ECO:0000313" key="4">
    <source>
        <dbReference type="EMBL" id="MDN6900439.1"/>
    </source>
</evidence>
<dbReference type="RefSeq" id="WP_128685741.1">
    <property type="nucleotide sequence ID" value="NZ_CP029684.2"/>
</dbReference>
<evidence type="ECO:0000259" key="3">
    <source>
        <dbReference type="PROSITE" id="PS50977"/>
    </source>
</evidence>